<dbReference type="InterPro" id="IPR003439">
    <property type="entry name" value="ABC_transporter-like_ATP-bd"/>
</dbReference>
<organism evidence="5 6">
    <name type="scientific">Chryseosolibacter indicus</name>
    <dbReference type="NCBI Taxonomy" id="2782351"/>
    <lineage>
        <taxon>Bacteria</taxon>
        <taxon>Pseudomonadati</taxon>
        <taxon>Bacteroidota</taxon>
        <taxon>Cytophagia</taxon>
        <taxon>Cytophagales</taxon>
        <taxon>Chryseotaleaceae</taxon>
        <taxon>Chryseosolibacter</taxon>
    </lineage>
</organism>
<dbReference type="InterPro" id="IPR017871">
    <property type="entry name" value="ABC_transporter-like_CS"/>
</dbReference>
<evidence type="ECO:0000256" key="2">
    <source>
        <dbReference type="ARBA" id="ARBA00022741"/>
    </source>
</evidence>
<dbReference type="SMART" id="SM00382">
    <property type="entry name" value="AAA"/>
    <property type="match status" value="1"/>
</dbReference>
<gene>
    <name evidence="5" type="ORF">KK060_04110</name>
</gene>
<keyword evidence="3 5" id="KW-0067">ATP-binding</keyword>
<keyword evidence="6" id="KW-1185">Reference proteome</keyword>
<dbReference type="PANTHER" id="PTHR42939:SF1">
    <property type="entry name" value="ABC TRANSPORTER ATP-BINDING PROTEIN ALBC-RELATED"/>
    <property type="match status" value="1"/>
</dbReference>
<comment type="caution">
    <text evidence="5">The sequence shown here is derived from an EMBL/GenBank/DDBJ whole genome shotgun (WGS) entry which is preliminary data.</text>
</comment>
<dbReference type="Pfam" id="PF00005">
    <property type="entry name" value="ABC_tran"/>
    <property type="match status" value="1"/>
</dbReference>
<dbReference type="Gene3D" id="3.40.50.300">
    <property type="entry name" value="P-loop containing nucleotide triphosphate hydrolases"/>
    <property type="match status" value="1"/>
</dbReference>
<protein>
    <submittedName>
        <fullName evidence="5">ATP-binding cassette domain-containing protein</fullName>
    </submittedName>
</protein>
<evidence type="ECO:0000259" key="4">
    <source>
        <dbReference type="PROSITE" id="PS50893"/>
    </source>
</evidence>
<evidence type="ECO:0000256" key="3">
    <source>
        <dbReference type="ARBA" id="ARBA00022840"/>
    </source>
</evidence>
<dbReference type="RefSeq" id="WP_254152394.1">
    <property type="nucleotide sequence ID" value="NZ_JAHESD010000005.1"/>
</dbReference>
<dbReference type="InterPro" id="IPR003593">
    <property type="entry name" value="AAA+_ATPase"/>
</dbReference>
<proteinExistence type="predicted"/>
<keyword evidence="2" id="KW-0547">Nucleotide-binding</keyword>
<dbReference type="Proteomes" id="UP000772618">
    <property type="component" value="Unassembled WGS sequence"/>
</dbReference>
<dbReference type="InterPro" id="IPR051782">
    <property type="entry name" value="ABC_Transporter_VariousFunc"/>
</dbReference>
<dbReference type="PANTHER" id="PTHR42939">
    <property type="entry name" value="ABC TRANSPORTER ATP-BINDING PROTEIN ALBC-RELATED"/>
    <property type="match status" value="1"/>
</dbReference>
<dbReference type="InterPro" id="IPR027417">
    <property type="entry name" value="P-loop_NTPase"/>
</dbReference>
<dbReference type="EMBL" id="JAHESD010000005">
    <property type="protein sequence ID" value="MBT1702449.1"/>
    <property type="molecule type" value="Genomic_DNA"/>
</dbReference>
<dbReference type="PROSITE" id="PS00211">
    <property type="entry name" value="ABC_TRANSPORTER_1"/>
    <property type="match status" value="1"/>
</dbReference>
<dbReference type="PROSITE" id="PS50893">
    <property type="entry name" value="ABC_TRANSPORTER_2"/>
    <property type="match status" value="1"/>
</dbReference>
<sequence length="211" mass="24332">MVTEIPLIKIKDLSKRFNREWIFRNLTYQFNRGSIYVFTGPNGSGKSTLLQVITGAIPPTDGSLTYYNVNNSEIAIDNIYKKIAVATPYMDLIEEFTLDEHLSFHFGMRNIRYELTLAELKNIMYLENAGSKHIQNFSSGMKQRLKLGLAFYTEADIVFLDEPGTNLDQTAFNWYYNQLLKVPKECTVIIASNNPQEYPENSKRIDILSYK</sequence>
<evidence type="ECO:0000313" key="6">
    <source>
        <dbReference type="Proteomes" id="UP000772618"/>
    </source>
</evidence>
<name>A0ABS5VNN2_9BACT</name>
<evidence type="ECO:0000256" key="1">
    <source>
        <dbReference type="ARBA" id="ARBA00022448"/>
    </source>
</evidence>
<dbReference type="GO" id="GO:0005524">
    <property type="term" value="F:ATP binding"/>
    <property type="evidence" value="ECO:0007669"/>
    <property type="project" value="UniProtKB-KW"/>
</dbReference>
<keyword evidence="1" id="KW-0813">Transport</keyword>
<feature type="domain" description="ABC transporter" evidence="4">
    <location>
        <begin position="8"/>
        <end position="211"/>
    </location>
</feature>
<accession>A0ABS5VNN2</accession>
<evidence type="ECO:0000313" key="5">
    <source>
        <dbReference type="EMBL" id="MBT1702449.1"/>
    </source>
</evidence>
<reference evidence="5 6" key="1">
    <citation type="submission" date="2021-05" db="EMBL/GenBank/DDBJ databases">
        <title>A Polyphasic approach of four new species of the genus Ohtaekwangia: Ohtaekwangia histidinii sp. nov., Ohtaekwangia cretensis sp. nov., Ohtaekwangia indiensis sp. nov., Ohtaekwangia reichenbachii sp. nov. from diverse environment.</title>
        <authorList>
            <person name="Octaviana S."/>
        </authorList>
    </citation>
    <scope>NUCLEOTIDE SEQUENCE [LARGE SCALE GENOMIC DNA]</scope>
    <source>
        <strain evidence="5 6">PWU20</strain>
    </source>
</reference>
<dbReference type="SUPFAM" id="SSF52540">
    <property type="entry name" value="P-loop containing nucleoside triphosphate hydrolases"/>
    <property type="match status" value="1"/>
</dbReference>